<dbReference type="InterPro" id="IPR036770">
    <property type="entry name" value="Ankyrin_rpt-contain_sf"/>
</dbReference>
<evidence type="ECO:0000313" key="4">
    <source>
        <dbReference type="EMBL" id="GFY87354.1"/>
    </source>
</evidence>
<dbReference type="Proteomes" id="UP000585474">
    <property type="component" value="Unassembled WGS sequence"/>
</dbReference>
<dbReference type="Pfam" id="PF12796">
    <property type="entry name" value="Ank_2"/>
    <property type="match status" value="2"/>
</dbReference>
<dbReference type="PROSITE" id="PS50088">
    <property type="entry name" value="ANK_REPEAT"/>
    <property type="match status" value="2"/>
</dbReference>
<accession>A0A7J0ELL2</accession>
<evidence type="ECO:0000256" key="3">
    <source>
        <dbReference type="PROSITE-ProRule" id="PRU00023"/>
    </source>
</evidence>
<sequence>MPPSYLPLRWESTGDQWWYASPIDWAAANGHYDLVRELLHLDGNNLINLTSLRRIRRLETVWDDEEQFDDVAKCRCQVARKLFSECETKKEKNSLIRAGYGGWLLYTAASAGDLSFVQELLEKDPLLVFGEVEYGVTDILYAAARSRNSEGREVEEHIGEIPAAYKWEMMNRAVHAAARGGNLMALKELLDDCSDVLAFRDMQGSTILHAAAGRGQAKVVKYLIASFDIINSTDNHGNTALHVAAHRGQLAVVEALILGSPSSIYLRNAAGETFLHMVMSGFQTPSFHRLDRQIELMKQLVCGKLFAAEGVINAKNNDGRTALHVAVIGNVHSDLVEQLMSACSINVNIRDSNGMTPLDLIRQRPQSASSDILTRQLISAGGIFSSQDYTARRTIASHLRMRSIGSPGTSFRISDTENILAHGN</sequence>
<dbReference type="AlphaFoldDB" id="A0A7J0ELL2"/>
<evidence type="ECO:0000256" key="1">
    <source>
        <dbReference type="ARBA" id="ARBA00022737"/>
    </source>
</evidence>
<dbReference type="EMBL" id="BJWL01000005">
    <property type="protein sequence ID" value="GFY87354.1"/>
    <property type="molecule type" value="Genomic_DNA"/>
</dbReference>
<dbReference type="PROSITE" id="PS50297">
    <property type="entry name" value="ANK_REP_REGION"/>
    <property type="match status" value="2"/>
</dbReference>
<comment type="caution">
    <text evidence="4">The sequence shown here is derived from an EMBL/GenBank/DDBJ whole genome shotgun (WGS) entry which is preliminary data.</text>
</comment>
<proteinExistence type="predicted"/>
<feature type="repeat" description="ANK" evidence="3">
    <location>
        <begin position="203"/>
        <end position="235"/>
    </location>
</feature>
<dbReference type="Gene3D" id="1.25.40.20">
    <property type="entry name" value="Ankyrin repeat-containing domain"/>
    <property type="match status" value="3"/>
</dbReference>
<reference evidence="4 5" key="1">
    <citation type="submission" date="2019-07" db="EMBL/GenBank/DDBJ databases">
        <title>De Novo Assembly of kiwifruit Actinidia rufa.</title>
        <authorList>
            <person name="Sugita-Konishi S."/>
            <person name="Sato K."/>
            <person name="Mori E."/>
            <person name="Abe Y."/>
            <person name="Kisaki G."/>
            <person name="Hamano K."/>
            <person name="Suezawa K."/>
            <person name="Otani M."/>
            <person name="Fukuda T."/>
            <person name="Manabe T."/>
            <person name="Gomi K."/>
            <person name="Tabuchi M."/>
            <person name="Akimitsu K."/>
            <person name="Kataoka I."/>
        </authorList>
    </citation>
    <scope>NUCLEOTIDE SEQUENCE [LARGE SCALE GENOMIC DNA]</scope>
    <source>
        <strain evidence="5">cv. Fuchu</strain>
    </source>
</reference>
<protein>
    <submittedName>
        <fullName evidence="4">Ankyrin repeat family protein</fullName>
    </submittedName>
</protein>
<keyword evidence="2 3" id="KW-0040">ANK repeat</keyword>
<dbReference type="PANTHER" id="PTHR24126">
    <property type="entry name" value="ANKYRIN REPEAT, PH AND SEC7 DOMAIN CONTAINING PROTEIN SECG-RELATED"/>
    <property type="match status" value="1"/>
</dbReference>
<evidence type="ECO:0000256" key="2">
    <source>
        <dbReference type="ARBA" id="ARBA00023043"/>
    </source>
</evidence>
<dbReference type="PANTHER" id="PTHR24126:SF40">
    <property type="entry name" value="ANKYRIN REPEAT FAMILY PROTEIN"/>
    <property type="match status" value="1"/>
</dbReference>
<dbReference type="OrthoDB" id="5314041at2759"/>
<organism evidence="4 5">
    <name type="scientific">Actinidia rufa</name>
    <dbReference type="NCBI Taxonomy" id="165716"/>
    <lineage>
        <taxon>Eukaryota</taxon>
        <taxon>Viridiplantae</taxon>
        <taxon>Streptophyta</taxon>
        <taxon>Embryophyta</taxon>
        <taxon>Tracheophyta</taxon>
        <taxon>Spermatophyta</taxon>
        <taxon>Magnoliopsida</taxon>
        <taxon>eudicotyledons</taxon>
        <taxon>Gunneridae</taxon>
        <taxon>Pentapetalae</taxon>
        <taxon>asterids</taxon>
        <taxon>Ericales</taxon>
        <taxon>Actinidiaceae</taxon>
        <taxon>Actinidia</taxon>
    </lineage>
</organism>
<dbReference type="InterPro" id="IPR002110">
    <property type="entry name" value="Ankyrin_rpt"/>
</dbReference>
<keyword evidence="1" id="KW-0677">Repeat</keyword>
<name>A0A7J0ELL2_9ERIC</name>
<keyword evidence="5" id="KW-1185">Reference proteome</keyword>
<dbReference type="SUPFAM" id="SSF48403">
    <property type="entry name" value="Ankyrin repeat"/>
    <property type="match status" value="1"/>
</dbReference>
<dbReference type="SMART" id="SM00248">
    <property type="entry name" value="ANK"/>
    <property type="match status" value="6"/>
</dbReference>
<gene>
    <name evidence="4" type="ORF">Acr_05g0009930</name>
</gene>
<feature type="repeat" description="ANK" evidence="3">
    <location>
        <begin position="236"/>
        <end position="257"/>
    </location>
</feature>
<dbReference type="Pfam" id="PF00023">
    <property type="entry name" value="Ank"/>
    <property type="match status" value="1"/>
</dbReference>
<evidence type="ECO:0000313" key="5">
    <source>
        <dbReference type="Proteomes" id="UP000585474"/>
    </source>
</evidence>